<protein>
    <submittedName>
        <fullName evidence="1">ThiamineS protein</fullName>
    </submittedName>
</protein>
<dbReference type="CDD" id="cd17040">
    <property type="entry name" value="Ubl_MoaD_like"/>
    <property type="match status" value="1"/>
</dbReference>
<evidence type="ECO:0000313" key="1">
    <source>
        <dbReference type="EMBL" id="ADP84337.1"/>
    </source>
</evidence>
<dbReference type="Gene3D" id="3.10.20.30">
    <property type="match status" value="1"/>
</dbReference>
<dbReference type="Pfam" id="PF02597">
    <property type="entry name" value="ThiS"/>
    <property type="match status" value="1"/>
</dbReference>
<accession>E3J5V6</accession>
<reference evidence="1 2" key="1">
    <citation type="submission" date="2010-10" db="EMBL/GenBank/DDBJ databases">
        <title>Complete sequence of Frankia sp. EuI1c.</title>
        <authorList>
            <consortium name="US DOE Joint Genome Institute"/>
            <person name="Lucas S."/>
            <person name="Copeland A."/>
            <person name="Lapidus A."/>
            <person name="Cheng J.-F."/>
            <person name="Bruce D."/>
            <person name="Goodwin L."/>
            <person name="Pitluck S."/>
            <person name="Chertkov O."/>
            <person name="Detter J.C."/>
            <person name="Han C."/>
            <person name="Tapia R."/>
            <person name="Land M."/>
            <person name="Hauser L."/>
            <person name="Jeffries C."/>
            <person name="Kyrpides N."/>
            <person name="Ivanova N."/>
            <person name="Mikhailova N."/>
            <person name="Beauchemin N."/>
            <person name="Sen A."/>
            <person name="Sur S.A."/>
            <person name="Gtari M."/>
            <person name="Wall L."/>
            <person name="Tisa L."/>
            <person name="Woyke T."/>
        </authorList>
    </citation>
    <scope>NUCLEOTIDE SEQUENCE [LARGE SCALE GENOMIC DNA]</scope>
    <source>
        <strain evidence="2">DSM 45817 / CECT 9037 / EuI1c</strain>
    </source>
</reference>
<sequence>MTEVAEVTVRYWAAARDAAGAAEERLQADTLAAVIAVATERHGHRLAEVLARCSFLVDEQPAGRRDPATIPLRPGSVVEALPPFAGG</sequence>
<dbReference type="SUPFAM" id="SSF54285">
    <property type="entry name" value="MoaD/ThiS"/>
    <property type="match status" value="1"/>
</dbReference>
<dbReference type="eggNOG" id="COG1977">
    <property type="taxonomic scope" value="Bacteria"/>
</dbReference>
<dbReference type="InterPro" id="IPR016155">
    <property type="entry name" value="Mopterin_synth/thiamin_S_b"/>
</dbReference>
<keyword evidence="2" id="KW-1185">Reference proteome</keyword>
<dbReference type="AlphaFoldDB" id="E3J5V6"/>
<gene>
    <name evidence="1" type="ordered locus">FraEuI1c_6353</name>
</gene>
<proteinExistence type="predicted"/>
<organism evidence="1 2">
    <name type="scientific">Pseudofrankia inefficax (strain DSM 45817 / CECT 9037 / DDB 130130 / EuI1c)</name>
    <name type="common">Frankia inefficax</name>
    <dbReference type="NCBI Taxonomy" id="298654"/>
    <lineage>
        <taxon>Bacteria</taxon>
        <taxon>Bacillati</taxon>
        <taxon>Actinomycetota</taxon>
        <taxon>Actinomycetes</taxon>
        <taxon>Frankiales</taxon>
        <taxon>Frankiaceae</taxon>
        <taxon>Pseudofrankia</taxon>
    </lineage>
</organism>
<dbReference type="InterPro" id="IPR003749">
    <property type="entry name" value="ThiS/MoaD-like"/>
</dbReference>
<dbReference type="KEGG" id="fri:FraEuI1c_6353"/>
<name>E3J5V6_PSEI1</name>
<dbReference type="STRING" id="298654.FraEuI1c_6353"/>
<dbReference type="InParanoid" id="E3J5V6"/>
<dbReference type="HOGENOM" id="CLU_114601_2_1_11"/>
<evidence type="ECO:0000313" key="2">
    <source>
        <dbReference type="Proteomes" id="UP000002484"/>
    </source>
</evidence>
<dbReference type="Proteomes" id="UP000002484">
    <property type="component" value="Chromosome"/>
</dbReference>
<dbReference type="InterPro" id="IPR012675">
    <property type="entry name" value="Beta-grasp_dom_sf"/>
</dbReference>
<dbReference type="EMBL" id="CP002299">
    <property type="protein sequence ID" value="ADP84337.1"/>
    <property type="molecule type" value="Genomic_DNA"/>
</dbReference>